<evidence type="ECO:0000313" key="12">
    <source>
        <dbReference type="Proteomes" id="UP000226431"/>
    </source>
</evidence>
<evidence type="ECO:0000256" key="5">
    <source>
        <dbReference type="ARBA" id="ARBA00022927"/>
    </source>
</evidence>
<dbReference type="GO" id="GO:0006891">
    <property type="term" value="P:intra-Golgi vesicle-mediated transport"/>
    <property type="evidence" value="ECO:0007669"/>
    <property type="project" value="TreeGrafter"/>
</dbReference>
<dbReference type="STRING" id="2004952.A0A2C5YWY2"/>
<protein>
    <recommendedName>
        <fullName evidence="3">Conserved oligomeric Golgi complex subunit 2</fullName>
    </recommendedName>
    <alternativeName>
        <fullName evidence="8">Component of oligomeric Golgi complex 2</fullName>
    </alternativeName>
</protein>
<dbReference type="PANTHER" id="PTHR12961:SF0">
    <property type="entry name" value="CONSERVED OLIGOMERIC GOLGI COMPLEX SUBUNIT 2"/>
    <property type="match status" value="1"/>
</dbReference>
<keyword evidence="7" id="KW-0472">Membrane</keyword>
<feature type="region of interest" description="Disordered" evidence="9">
    <location>
        <begin position="1"/>
        <end position="29"/>
    </location>
</feature>
<evidence type="ECO:0000256" key="4">
    <source>
        <dbReference type="ARBA" id="ARBA00022448"/>
    </source>
</evidence>
<evidence type="ECO:0000259" key="10">
    <source>
        <dbReference type="Pfam" id="PF06148"/>
    </source>
</evidence>
<dbReference type="GO" id="GO:0015031">
    <property type="term" value="P:protein transport"/>
    <property type="evidence" value="ECO:0007669"/>
    <property type="project" value="UniProtKB-KW"/>
</dbReference>
<dbReference type="InterPro" id="IPR024602">
    <property type="entry name" value="COG_su2_N"/>
</dbReference>
<evidence type="ECO:0000313" key="11">
    <source>
        <dbReference type="EMBL" id="PHH72133.1"/>
    </source>
</evidence>
<feature type="region of interest" description="Disordered" evidence="9">
    <location>
        <begin position="168"/>
        <end position="206"/>
    </location>
</feature>
<dbReference type="GO" id="GO:0017119">
    <property type="term" value="C:Golgi transport complex"/>
    <property type="evidence" value="ECO:0007669"/>
    <property type="project" value="TreeGrafter"/>
</dbReference>
<comment type="subcellular location">
    <subcellularLocation>
        <location evidence="1">Golgi apparatus membrane</location>
        <topology evidence="1">Peripheral membrane protein</topology>
    </subcellularLocation>
</comment>
<dbReference type="PANTHER" id="PTHR12961">
    <property type="entry name" value="CONSERVED OLIGOMERIC GOLGI COMPLEX COMPONENT 2"/>
    <property type="match status" value="1"/>
</dbReference>
<feature type="compositionally biased region" description="Acidic residues" evidence="9">
    <location>
        <begin position="173"/>
        <end position="196"/>
    </location>
</feature>
<comment type="caution">
    <text evidence="11">The sequence shown here is derived from an EMBL/GenBank/DDBJ whole genome shotgun (WGS) entry which is preliminary data.</text>
</comment>
<dbReference type="EMBL" id="NJES01000445">
    <property type="protein sequence ID" value="PHH72133.1"/>
    <property type="molecule type" value="Genomic_DNA"/>
</dbReference>
<dbReference type="GO" id="GO:0007030">
    <property type="term" value="P:Golgi organization"/>
    <property type="evidence" value="ECO:0007669"/>
    <property type="project" value="InterPro"/>
</dbReference>
<keyword evidence="5" id="KW-0653">Protein transport</keyword>
<evidence type="ECO:0000256" key="1">
    <source>
        <dbReference type="ARBA" id="ARBA00004395"/>
    </source>
</evidence>
<organism evidence="11 12">
    <name type="scientific">Ophiocordyceps camponoti-rufipedis</name>
    <dbReference type="NCBI Taxonomy" id="2004952"/>
    <lineage>
        <taxon>Eukaryota</taxon>
        <taxon>Fungi</taxon>
        <taxon>Dikarya</taxon>
        <taxon>Ascomycota</taxon>
        <taxon>Pezizomycotina</taxon>
        <taxon>Sordariomycetes</taxon>
        <taxon>Hypocreomycetidae</taxon>
        <taxon>Hypocreales</taxon>
        <taxon>Ophiocordycipitaceae</taxon>
        <taxon>Ophiocordyceps</taxon>
    </lineage>
</organism>
<comment type="similarity">
    <text evidence="2">Belongs to the COG2 family.</text>
</comment>
<evidence type="ECO:0000256" key="7">
    <source>
        <dbReference type="ARBA" id="ARBA00023136"/>
    </source>
</evidence>
<name>A0A2C5YWY2_9HYPO</name>
<dbReference type="AlphaFoldDB" id="A0A2C5YWY2"/>
<keyword evidence="12" id="KW-1185">Reference proteome</keyword>
<gene>
    <name evidence="11" type="ORF">CDD80_4749</name>
</gene>
<evidence type="ECO:0000256" key="3">
    <source>
        <dbReference type="ARBA" id="ARBA00020977"/>
    </source>
</evidence>
<dbReference type="Proteomes" id="UP000226431">
    <property type="component" value="Unassembled WGS sequence"/>
</dbReference>
<feature type="compositionally biased region" description="Low complexity" evidence="9">
    <location>
        <begin position="7"/>
        <end position="27"/>
    </location>
</feature>
<evidence type="ECO:0000256" key="9">
    <source>
        <dbReference type="SAM" id="MobiDB-lite"/>
    </source>
</evidence>
<keyword evidence="6" id="KW-0333">Golgi apparatus</keyword>
<dbReference type="Pfam" id="PF06148">
    <property type="entry name" value="COG2_N"/>
    <property type="match status" value="1"/>
</dbReference>
<sequence>MAPARGSSPASTSDSSDSSSSVADDTPLPFPAALPRSDFLVADFQPAAYLSALPHRHQTLEDLRADLRDRSSAISAELLELVNANYTSFLSLGSELQGGDDRVQGLRVALLGFRRAVDEIKANVARRRGETYALNAQLRLARLSIARGRAMLDLSDRIAALEESLAVASDGQDGGDESADIDGTDDDEADESDDDADQHLRGLLGSPPAKLLQSARECRRLQALATSLDPQHPFVVKMQSRLSKCRSTLLLDLSTALKEARGTGHKADGRVMQYLQIYRVLETPRDAVKVLRAH</sequence>
<dbReference type="OrthoDB" id="332281at2759"/>
<proteinExistence type="inferred from homology"/>
<accession>A0A2C5YWY2</accession>
<evidence type="ECO:0000256" key="8">
    <source>
        <dbReference type="ARBA" id="ARBA00031344"/>
    </source>
</evidence>
<keyword evidence="4" id="KW-0813">Transport</keyword>
<dbReference type="InterPro" id="IPR009316">
    <property type="entry name" value="COG2"/>
</dbReference>
<feature type="domain" description="Conserved oligomeric Golgi complex subunit 2 N-terminal" evidence="10">
    <location>
        <begin position="36"/>
        <end position="106"/>
    </location>
</feature>
<evidence type="ECO:0000256" key="2">
    <source>
        <dbReference type="ARBA" id="ARBA00007603"/>
    </source>
</evidence>
<evidence type="ECO:0000256" key="6">
    <source>
        <dbReference type="ARBA" id="ARBA00023034"/>
    </source>
</evidence>
<reference evidence="11 12" key="1">
    <citation type="submission" date="2017-06" db="EMBL/GenBank/DDBJ databases">
        <title>Ant-infecting Ophiocordyceps genomes reveal a high diversity of potential behavioral manipulation genes and a possible major role for enterotoxins.</title>
        <authorList>
            <person name="De Bekker C."/>
            <person name="Evans H.C."/>
            <person name="Brachmann A."/>
            <person name="Hughes D.P."/>
        </authorList>
    </citation>
    <scope>NUCLEOTIDE SEQUENCE [LARGE SCALE GENOMIC DNA]</scope>
    <source>
        <strain evidence="11 12">Map16</strain>
    </source>
</reference>
<dbReference type="GO" id="GO:0000139">
    <property type="term" value="C:Golgi membrane"/>
    <property type="evidence" value="ECO:0007669"/>
    <property type="project" value="UniProtKB-SubCell"/>
</dbReference>